<keyword evidence="5" id="KW-0479">Metal-binding</keyword>
<evidence type="ECO:0000259" key="8">
    <source>
        <dbReference type="Pfam" id="PF13359"/>
    </source>
</evidence>
<comment type="cofactor">
    <cofactor evidence="1">
        <name>a divalent metal cation</name>
        <dbReference type="ChEBI" id="CHEBI:60240"/>
    </cofactor>
</comment>
<sequence>MLDLFMVILLYRLYKQYQSSGGDRRWWVHPLLEDRPEKGFFAANYEKMRQHPERFFKQTRMDPETFDVLLEKISSRLQKYSLRPSLSPTFRLFLTLSYLSHGTAFPFLAASYKIGESTARKIIQEVCGLLWQTLKSDYLPELTVQDWADKAAEFYSLWDLPNCCGAVDGKHVYLQCPPNSGSQFFNYKGTFSINLMAVSDACSNFIAVDVGAYGGNSDGGVFAESTFGKRLYSGQLGLPQAACLPGATLEIPHYLVGDAAFPLKPYLMRPFPGRLLPAIRENFNKRLSRARRIVENAFGILVARWRILRNTLTMEPAQAERIVLACVVLHNFLKKECSSRYCPPGYADVIGPEGEIIIQGEWRKDSNPLPSCSNKLGNNSAAKAFEVRDYLSEYLFTHPVKAKPEGITINH</sequence>
<dbReference type="Pfam" id="PF13359">
    <property type="entry name" value="DDE_Tnp_4"/>
    <property type="match status" value="1"/>
</dbReference>
<dbReference type="Proteomes" id="UP000069940">
    <property type="component" value="Unassembled WGS sequence"/>
</dbReference>
<dbReference type="PANTHER" id="PTHR22930">
    <property type="match status" value="1"/>
</dbReference>
<evidence type="ECO:0000256" key="3">
    <source>
        <dbReference type="ARBA" id="ARBA00006958"/>
    </source>
</evidence>
<dbReference type="EnsemblMetazoa" id="AALFPA23_019456.R28610">
    <property type="protein sequence ID" value="AALFPA23_019456.P28610"/>
    <property type="gene ID" value="AALFPA23_019456"/>
</dbReference>
<dbReference type="InterPro" id="IPR045249">
    <property type="entry name" value="HARBI1-like"/>
</dbReference>
<evidence type="ECO:0000256" key="7">
    <source>
        <dbReference type="ARBA" id="ARBA00023242"/>
    </source>
</evidence>
<comment type="subcellular location">
    <subcellularLocation>
        <location evidence="2">Nucleus</location>
    </subcellularLocation>
</comment>
<evidence type="ECO:0000313" key="10">
    <source>
        <dbReference type="Proteomes" id="UP000069940"/>
    </source>
</evidence>
<evidence type="ECO:0000256" key="2">
    <source>
        <dbReference type="ARBA" id="ARBA00004123"/>
    </source>
</evidence>
<feature type="domain" description="DDE Tnp4" evidence="8">
    <location>
        <begin position="167"/>
        <end position="331"/>
    </location>
</feature>
<evidence type="ECO:0000256" key="1">
    <source>
        <dbReference type="ARBA" id="ARBA00001968"/>
    </source>
</evidence>
<organism evidence="9 10">
    <name type="scientific">Aedes albopictus</name>
    <name type="common">Asian tiger mosquito</name>
    <name type="synonym">Stegomyia albopicta</name>
    <dbReference type="NCBI Taxonomy" id="7160"/>
    <lineage>
        <taxon>Eukaryota</taxon>
        <taxon>Metazoa</taxon>
        <taxon>Ecdysozoa</taxon>
        <taxon>Arthropoda</taxon>
        <taxon>Hexapoda</taxon>
        <taxon>Insecta</taxon>
        <taxon>Pterygota</taxon>
        <taxon>Neoptera</taxon>
        <taxon>Endopterygota</taxon>
        <taxon>Diptera</taxon>
        <taxon>Nematocera</taxon>
        <taxon>Culicoidea</taxon>
        <taxon>Culicidae</taxon>
        <taxon>Culicinae</taxon>
        <taxon>Aedini</taxon>
        <taxon>Aedes</taxon>
        <taxon>Stegomyia</taxon>
    </lineage>
</organism>
<dbReference type="GeneID" id="109621615"/>
<keyword evidence="4" id="KW-0540">Nuclease</keyword>
<dbReference type="InterPro" id="IPR027806">
    <property type="entry name" value="HARBI1_dom"/>
</dbReference>
<dbReference type="PANTHER" id="PTHR22930:SF269">
    <property type="entry name" value="NUCLEASE HARBI1-LIKE PROTEIN"/>
    <property type="match status" value="1"/>
</dbReference>
<accession>A0ABM1ZKS8</accession>
<protein>
    <recommendedName>
        <fullName evidence="8">DDE Tnp4 domain-containing protein</fullName>
    </recommendedName>
</protein>
<comment type="similarity">
    <text evidence="3">Belongs to the HARBI1 family.</text>
</comment>
<keyword evidence="7" id="KW-0539">Nucleus</keyword>
<keyword evidence="10" id="KW-1185">Reference proteome</keyword>
<evidence type="ECO:0000256" key="5">
    <source>
        <dbReference type="ARBA" id="ARBA00022723"/>
    </source>
</evidence>
<name>A0ABM1ZKS8_AEDAL</name>
<evidence type="ECO:0000256" key="6">
    <source>
        <dbReference type="ARBA" id="ARBA00022801"/>
    </source>
</evidence>
<reference evidence="10" key="1">
    <citation type="journal article" date="2015" name="Proc. Natl. Acad. Sci. U.S.A.">
        <title>Genome sequence of the Asian Tiger mosquito, Aedes albopictus, reveals insights into its biology, genetics, and evolution.</title>
        <authorList>
            <person name="Chen X.G."/>
            <person name="Jiang X."/>
            <person name="Gu J."/>
            <person name="Xu M."/>
            <person name="Wu Y."/>
            <person name="Deng Y."/>
            <person name="Zhang C."/>
            <person name="Bonizzoni M."/>
            <person name="Dermauw W."/>
            <person name="Vontas J."/>
            <person name="Armbruster P."/>
            <person name="Huang X."/>
            <person name="Yang Y."/>
            <person name="Zhang H."/>
            <person name="He W."/>
            <person name="Peng H."/>
            <person name="Liu Y."/>
            <person name="Wu K."/>
            <person name="Chen J."/>
            <person name="Lirakis M."/>
            <person name="Topalis P."/>
            <person name="Van Leeuwen T."/>
            <person name="Hall A.B."/>
            <person name="Jiang X."/>
            <person name="Thorpe C."/>
            <person name="Mueller R.L."/>
            <person name="Sun C."/>
            <person name="Waterhouse R.M."/>
            <person name="Yan G."/>
            <person name="Tu Z.J."/>
            <person name="Fang X."/>
            <person name="James A.A."/>
        </authorList>
    </citation>
    <scope>NUCLEOTIDE SEQUENCE [LARGE SCALE GENOMIC DNA]</scope>
    <source>
        <strain evidence="10">Foshan</strain>
    </source>
</reference>
<reference evidence="9" key="2">
    <citation type="submission" date="2025-05" db="UniProtKB">
        <authorList>
            <consortium name="EnsemblMetazoa"/>
        </authorList>
    </citation>
    <scope>IDENTIFICATION</scope>
    <source>
        <strain evidence="9">Foshan</strain>
    </source>
</reference>
<dbReference type="RefSeq" id="XP_029714523.1">
    <property type="nucleotide sequence ID" value="XM_029858663.2"/>
</dbReference>
<evidence type="ECO:0000256" key="4">
    <source>
        <dbReference type="ARBA" id="ARBA00022722"/>
    </source>
</evidence>
<proteinExistence type="inferred from homology"/>
<evidence type="ECO:0000313" key="9">
    <source>
        <dbReference type="EnsemblMetazoa" id="AALFPA23_019456.P28610"/>
    </source>
</evidence>
<keyword evidence="6" id="KW-0378">Hydrolase</keyword>